<feature type="transmembrane region" description="Helical" evidence="6">
    <location>
        <begin position="217"/>
        <end position="242"/>
    </location>
</feature>
<dbReference type="RefSeq" id="WP_013707206.1">
    <property type="nucleotide sequence ID" value="NC_015388.1"/>
</dbReference>
<accession>F2NFH8</accession>
<evidence type="ECO:0000313" key="7">
    <source>
        <dbReference type="EMBL" id="AEB10097.1"/>
    </source>
</evidence>
<proteinExistence type="predicted"/>
<name>F2NFH8_DESAR</name>
<feature type="transmembrane region" description="Helical" evidence="6">
    <location>
        <begin position="248"/>
        <end position="267"/>
    </location>
</feature>
<feature type="transmembrane region" description="Helical" evidence="6">
    <location>
        <begin position="38"/>
        <end position="61"/>
    </location>
</feature>
<gene>
    <name evidence="7" type="ordered locus">Desac_2273</name>
</gene>
<reference evidence="7 8" key="1">
    <citation type="journal article" date="2011" name="Stand. Genomic Sci.">
        <title>Complete genome sequence of the acetate-degrading sulfate reducer Desulfobacca acetoxidans type strain (ASRB2).</title>
        <authorList>
            <person name="Goker M."/>
            <person name="Teshima H."/>
            <person name="Lapidus A."/>
            <person name="Nolan M."/>
            <person name="Lucas S."/>
            <person name="Hammon N."/>
            <person name="Deshpande S."/>
            <person name="Cheng J.F."/>
            <person name="Tapia R."/>
            <person name="Han C."/>
            <person name="Goodwin L."/>
            <person name="Pitluck S."/>
            <person name="Huntemann M."/>
            <person name="Liolios K."/>
            <person name="Ivanova N."/>
            <person name="Pagani I."/>
            <person name="Mavromatis K."/>
            <person name="Ovchinikova G."/>
            <person name="Pati A."/>
            <person name="Chen A."/>
            <person name="Palaniappan K."/>
            <person name="Land M."/>
            <person name="Hauser L."/>
            <person name="Brambilla E.M."/>
            <person name="Rohde M."/>
            <person name="Spring S."/>
            <person name="Detter J.C."/>
            <person name="Woyke T."/>
            <person name="Bristow J."/>
            <person name="Eisen J.A."/>
            <person name="Markowitz V."/>
            <person name="Hugenholtz P."/>
            <person name="Kyrpides N.C."/>
            <person name="Klenk H.P."/>
        </authorList>
    </citation>
    <scope>NUCLEOTIDE SEQUENCE [LARGE SCALE GENOMIC DNA]</scope>
    <source>
        <strain evidence="8">ATCC 700848 / DSM 11109 / ASRB2</strain>
    </source>
</reference>
<dbReference type="InterPro" id="IPR022791">
    <property type="entry name" value="L-PG_synthase/AglD"/>
</dbReference>
<dbReference type="EMBL" id="CP002629">
    <property type="protein sequence ID" value="AEB10097.1"/>
    <property type="molecule type" value="Genomic_DNA"/>
</dbReference>
<feature type="transmembrane region" description="Helical" evidence="6">
    <location>
        <begin position="148"/>
        <end position="169"/>
    </location>
</feature>
<dbReference type="Proteomes" id="UP000000483">
    <property type="component" value="Chromosome"/>
</dbReference>
<keyword evidence="5 6" id="KW-0472">Membrane</keyword>
<feature type="transmembrane region" description="Helical" evidence="6">
    <location>
        <begin position="279"/>
        <end position="300"/>
    </location>
</feature>
<evidence type="ECO:0000313" key="8">
    <source>
        <dbReference type="Proteomes" id="UP000000483"/>
    </source>
</evidence>
<dbReference type="STRING" id="880072.Desac_2273"/>
<organism evidence="7 8">
    <name type="scientific">Desulfobacca acetoxidans (strain ATCC 700848 / DSM 11109 / ASRB2)</name>
    <dbReference type="NCBI Taxonomy" id="880072"/>
    <lineage>
        <taxon>Bacteria</taxon>
        <taxon>Pseudomonadati</taxon>
        <taxon>Thermodesulfobacteriota</taxon>
        <taxon>Desulfobaccia</taxon>
        <taxon>Desulfobaccales</taxon>
        <taxon>Desulfobaccaceae</taxon>
        <taxon>Desulfobacca</taxon>
    </lineage>
</organism>
<dbReference type="PANTHER" id="PTHR39087">
    <property type="entry name" value="UPF0104 MEMBRANE PROTEIN MJ1595"/>
    <property type="match status" value="1"/>
</dbReference>
<dbReference type="Pfam" id="PF03706">
    <property type="entry name" value="LPG_synthase_TM"/>
    <property type="match status" value="1"/>
</dbReference>
<dbReference type="NCBIfam" id="TIGR00374">
    <property type="entry name" value="flippase-like domain"/>
    <property type="match status" value="1"/>
</dbReference>
<feature type="transmembrane region" description="Helical" evidence="6">
    <location>
        <begin position="122"/>
        <end position="142"/>
    </location>
</feature>
<evidence type="ECO:0000256" key="4">
    <source>
        <dbReference type="ARBA" id="ARBA00022989"/>
    </source>
</evidence>
<evidence type="ECO:0000256" key="6">
    <source>
        <dbReference type="SAM" id="Phobius"/>
    </source>
</evidence>
<dbReference type="GO" id="GO:0005886">
    <property type="term" value="C:plasma membrane"/>
    <property type="evidence" value="ECO:0007669"/>
    <property type="project" value="UniProtKB-SubCell"/>
</dbReference>
<comment type="subcellular location">
    <subcellularLocation>
        <location evidence="1">Cell membrane</location>
        <topology evidence="1">Multi-pass membrane protein</topology>
    </subcellularLocation>
</comment>
<keyword evidence="4 6" id="KW-1133">Transmembrane helix</keyword>
<dbReference type="PANTHER" id="PTHR39087:SF2">
    <property type="entry name" value="UPF0104 MEMBRANE PROTEIN MJ1595"/>
    <property type="match status" value="1"/>
</dbReference>
<dbReference type="KEGG" id="dao:Desac_2273"/>
<reference evidence="8" key="2">
    <citation type="submission" date="2011-03" db="EMBL/GenBank/DDBJ databases">
        <title>The complete genome of Desulfobacca acetoxidans DSM 11109.</title>
        <authorList>
            <consortium name="US DOE Joint Genome Institute (JGI-PGF)"/>
            <person name="Lucas S."/>
            <person name="Copeland A."/>
            <person name="Lapidus A."/>
            <person name="Bruce D."/>
            <person name="Goodwin L."/>
            <person name="Pitluck S."/>
            <person name="Peters L."/>
            <person name="Kyrpides N."/>
            <person name="Mavromatis K."/>
            <person name="Ivanova N."/>
            <person name="Ovchinnikova G."/>
            <person name="Teshima H."/>
            <person name="Detter J.C."/>
            <person name="Han C."/>
            <person name="Land M."/>
            <person name="Hauser L."/>
            <person name="Markowitz V."/>
            <person name="Cheng J.-F."/>
            <person name="Hugenholtz P."/>
            <person name="Woyke T."/>
            <person name="Wu D."/>
            <person name="Spring S."/>
            <person name="Schueler E."/>
            <person name="Brambilla E."/>
            <person name="Klenk H.-P."/>
            <person name="Eisen J.A."/>
        </authorList>
    </citation>
    <scope>NUCLEOTIDE SEQUENCE [LARGE SCALE GENOMIC DNA]</scope>
    <source>
        <strain evidence="8">ATCC 700848 / DSM 11109 / ASRB2</strain>
    </source>
</reference>
<dbReference type="eggNOG" id="COG0392">
    <property type="taxonomic scope" value="Bacteria"/>
</dbReference>
<dbReference type="HOGENOM" id="CLU_052307_1_0_7"/>
<evidence type="ECO:0000256" key="5">
    <source>
        <dbReference type="ARBA" id="ARBA00023136"/>
    </source>
</evidence>
<dbReference type="OrthoDB" id="8936159at2"/>
<evidence type="ECO:0000256" key="2">
    <source>
        <dbReference type="ARBA" id="ARBA00022475"/>
    </source>
</evidence>
<keyword evidence="8" id="KW-1185">Reference proteome</keyword>
<dbReference type="AlphaFoldDB" id="F2NFH8"/>
<evidence type="ECO:0000256" key="1">
    <source>
        <dbReference type="ARBA" id="ARBA00004651"/>
    </source>
</evidence>
<keyword evidence="3 6" id="KW-0812">Transmembrane</keyword>
<keyword evidence="2" id="KW-1003">Cell membrane</keyword>
<protein>
    <submittedName>
        <fullName evidence="7">Lysylphosphatidylglycerol synthetase/UPF0104</fullName>
    </submittedName>
</protein>
<evidence type="ECO:0000256" key="3">
    <source>
        <dbReference type="ARBA" id="ARBA00022692"/>
    </source>
</evidence>
<sequence>MTKAKILLVVIASLFLFWMLRSVGWEAILQHLRMVGWYWPLILLPYLLVNLLDSMSWYFSFGSPPTGLTIRYLFFNRLAGEAINILTPMASLGGEPVKAMLLQKKGVSLTNSTASLVISKGIMALSMVLYILLGLALAPFLFHLSSAWLWGLLAAALVLGGGALGFVLLQRYGLCQLGLAVLERCRFLPGRLKEKEEAICRLDAQMSTFYRQHGRKFFLALGLYFLSWLIHGLEVYIIFYLLGHPIGLVTALCLDALATLIGGLAFFIPGNLAVQDGGIILLTIGLHLGSLLGAACSVIRRLREGFWLAVGLVALAYDR</sequence>